<evidence type="ECO:0000313" key="3">
    <source>
        <dbReference type="Proteomes" id="UP000316079"/>
    </source>
</evidence>
<dbReference type="AlphaFoldDB" id="A0A553QV83"/>
<gene>
    <name evidence="2" type="ORF">DNTS_023790</name>
</gene>
<dbReference type="Proteomes" id="UP000316079">
    <property type="component" value="Unassembled WGS sequence"/>
</dbReference>
<protein>
    <submittedName>
        <fullName evidence="2">Uncharacterized protein</fullName>
    </submittedName>
</protein>
<evidence type="ECO:0000313" key="2">
    <source>
        <dbReference type="EMBL" id="TRY93884.1"/>
    </source>
</evidence>
<accession>A0A553QV83</accession>
<dbReference type="EMBL" id="SRMA01025492">
    <property type="protein sequence ID" value="TRY93884.1"/>
    <property type="molecule type" value="Genomic_DNA"/>
</dbReference>
<evidence type="ECO:0000256" key="1">
    <source>
        <dbReference type="SAM" id="MobiDB-lite"/>
    </source>
</evidence>
<reference evidence="2 3" key="1">
    <citation type="journal article" date="2019" name="Sci. Data">
        <title>Hybrid genome assembly and annotation of Danionella translucida.</title>
        <authorList>
            <person name="Kadobianskyi M."/>
            <person name="Schulze L."/>
            <person name="Schuelke M."/>
            <person name="Judkewitz B."/>
        </authorList>
    </citation>
    <scope>NUCLEOTIDE SEQUENCE [LARGE SCALE GENOMIC DNA]</scope>
    <source>
        <strain evidence="2 3">Bolton</strain>
    </source>
</reference>
<feature type="compositionally biased region" description="Polar residues" evidence="1">
    <location>
        <begin position="15"/>
        <end position="25"/>
    </location>
</feature>
<comment type="caution">
    <text evidence="2">The sequence shown here is derived from an EMBL/GenBank/DDBJ whole genome shotgun (WGS) entry which is preliminary data.</text>
</comment>
<keyword evidence="3" id="KW-1185">Reference proteome</keyword>
<proteinExistence type="predicted"/>
<sequence length="59" mass="6349">MGSLIKRTLEARPGQVTNPPQGNTHIDSKGKLDNASFVIWGETREEANSSAGRPSAAWL</sequence>
<feature type="region of interest" description="Disordered" evidence="1">
    <location>
        <begin position="1"/>
        <end position="31"/>
    </location>
</feature>
<organism evidence="2 3">
    <name type="scientific">Danionella cerebrum</name>
    <dbReference type="NCBI Taxonomy" id="2873325"/>
    <lineage>
        <taxon>Eukaryota</taxon>
        <taxon>Metazoa</taxon>
        <taxon>Chordata</taxon>
        <taxon>Craniata</taxon>
        <taxon>Vertebrata</taxon>
        <taxon>Euteleostomi</taxon>
        <taxon>Actinopterygii</taxon>
        <taxon>Neopterygii</taxon>
        <taxon>Teleostei</taxon>
        <taxon>Ostariophysi</taxon>
        <taxon>Cypriniformes</taxon>
        <taxon>Danionidae</taxon>
        <taxon>Danioninae</taxon>
        <taxon>Danionella</taxon>
    </lineage>
</organism>
<name>A0A553QV83_9TELE</name>